<evidence type="ECO:0000256" key="1">
    <source>
        <dbReference type="SAM" id="MobiDB-lite"/>
    </source>
</evidence>
<gene>
    <name evidence="2" type="ORF">TSPGSL018_4639</name>
</gene>
<reference evidence="2" key="1">
    <citation type="submission" date="2014-05" db="EMBL/GenBank/DDBJ databases">
        <title>The transcriptome of the halophilic microalga Tetraselmis sp. GSL018 isolated from the Great Salt Lake, Utah.</title>
        <authorList>
            <person name="Jinkerson R.E."/>
            <person name="D'Adamo S."/>
            <person name="Posewitz M.C."/>
        </authorList>
    </citation>
    <scope>NUCLEOTIDE SEQUENCE</scope>
    <source>
        <strain evidence="2">GSL018</strain>
    </source>
</reference>
<feature type="compositionally biased region" description="Basic and acidic residues" evidence="1">
    <location>
        <begin position="35"/>
        <end position="44"/>
    </location>
</feature>
<dbReference type="AlphaFoldDB" id="A0A061RI80"/>
<name>A0A061RI80_9CHLO</name>
<dbReference type="EMBL" id="GBEZ01015994">
    <property type="protein sequence ID" value="JAC70216.1"/>
    <property type="molecule type" value="Transcribed_RNA"/>
</dbReference>
<feature type="region of interest" description="Disordered" evidence="1">
    <location>
        <begin position="1"/>
        <end position="72"/>
    </location>
</feature>
<sequence length="162" mass="17750">EADSAAARSDQPHEGGRDGRATADGEATQRAARPSLDRRLEQGRRHVRPSGGRAEAQLQGRGGREGLPRARGVAAGLLERGIREEDGPVLRREGRRGTQHVALARRRPPAPPLRLRLLLLAWLLGKRSKPPRHRLLLPPHRLHCKARSPTSGCLASSLVTRM</sequence>
<proteinExistence type="predicted"/>
<evidence type="ECO:0000313" key="2">
    <source>
        <dbReference type="EMBL" id="JAC70216.1"/>
    </source>
</evidence>
<feature type="compositionally biased region" description="Basic and acidic residues" evidence="1">
    <location>
        <begin position="10"/>
        <end position="23"/>
    </location>
</feature>
<accession>A0A061RI80</accession>
<feature type="non-terminal residue" evidence="2">
    <location>
        <position position="1"/>
    </location>
</feature>
<protein>
    <submittedName>
        <fullName evidence="2">Uncharacterized protein</fullName>
    </submittedName>
</protein>
<organism evidence="2">
    <name type="scientific">Tetraselmis sp. GSL018</name>
    <dbReference type="NCBI Taxonomy" id="582737"/>
    <lineage>
        <taxon>Eukaryota</taxon>
        <taxon>Viridiplantae</taxon>
        <taxon>Chlorophyta</taxon>
        <taxon>core chlorophytes</taxon>
        <taxon>Chlorodendrophyceae</taxon>
        <taxon>Chlorodendrales</taxon>
        <taxon>Chlorodendraceae</taxon>
        <taxon>Tetraselmis</taxon>
    </lineage>
</organism>